<dbReference type="PROSITE" id="PS00211">
    <property type="entry name" value="ABC_TRANSPORTER_1"/>
    <property type="match status" value="1"/>
</dbReference>
<keyword evidence="2" id="KW-0813">Transport</keyword>
<dbReference type="InterPro" id="IPR017871">
    <property type="entry name" value="ABC_transporter-like_CS"/>
</dbReference>
<evidence type="ECO:0000256" key="1">
    <source>
        <dbReference type="ARBA" id="ARBA00005417"/>
    </source>
</evidence>
<dbReference type="InterPro" id="IPR017911">
    <property type="entry name" value="MacB-like_ATP-bd"/>
</dbReference>
<evidence type="ECO:0000256" key="2">
    <source>
        <dbReference type="ARBA" id="ARBA00022448"/>
    </source>
</evidence>
<evidence type="ECO:0000256" key="4">
    <source>
        <dbReference type="ARBA" id="ARBA00022840"/>
    </source>
</evidence>
<dbReference type="CDD" id="cd03255">
    <property type="entry name" value="ABC_MJ0796_LolCDE_FtsE"/>
    <property type="match status" value="1"/>
</dbReference>
<dbReference type="InterPro" id="IPR015854">
    <property type="entry name" value="ABC_transpr_LolD-like"/>
</dbReference>
<keyword evidence="7" id="KW-1185">Reference proteome</keyword>
<comment type="similarity">
    <text evidence="1">Belongs to the ABC transporter superfamily.</text>
</comment>
<dbReference type="PANTHER" id="PTHR24220">
    <property type="entry name" value="IMPORT ATP-BINDING PROTEIN"/>
    <property type="match status" value="1"/>
</dbReference>
<proteinExistence type="inferred from homology"/>
<dbReference type="SUPFAM" id="SSF52540">
    <property type="entry name" value="P-loop containing nucleoside triphosphate hydrolases"/>
    <property type="match status" value="1"/>
</dbReference>
<dbReference type="Pfam" id="PF00005">
    <property type="entry name" value="ABC_tran"/>
    <property type="match status" value="1"/>
</dbReference>
<dbReference type="EMBL" id="JBJYXY010000001">
    <property type="protein sequence ID" value="MFN2976478.1"/>
    <property type="molecule type" value="Genomic_DNA"/>
</dbReference>
<organism evidence="6 7">
    <name type="scientific">Terriglobus aquaticus</name>
    <dbReference type="NCBI Taxonomy" id="940139"/>
    <lineage>
        <taxon>Bacteria</taxon>
        <taxon>Pseudomonadati</taxon>
        <taxon>Acidobacteriota</taxon>
        <taxon>Terriglobia</taxon>
        <taxon>Terriglobales</taxon>
        <taxon>Acidobacteriaceae</taxon>
        <taxon>Terriglobus</taxon>
    </lineage>
</organism>
<evidence type="ECO:0000259" key="5">
    <source>
        <dbReference type="PROSITE" id="PS50893"/>
    </source>
</evidence>
<sequence length="229" mass="24908">MADPLVIVRNLSKEYRTPGLPPVVLFQELSFDVPAGSMLAIVGESGTGKSTLLHLLAGLDTATSGTVQVGQTVVSSLDPADRAAFRNQQIGYVWQAHYLLPEFTAAENVAMPLLARGMAPPKARQSALRWLREVELESRAEHRAGELSGGEQQRVSLARALVTEPRLLLADEPTGNLDARTGEAIFQLMERVHREFGMTTVLVTHNEAFAQRCGRVLRLGGVRASRETA</sequence>
<evidence type="ECO:0000313" key="7">
    <source>
        <dbReference type="Proteomes" id="UP001634747"/>
    </source>
</evidence>
<dbReference type="SMART" id="SM00382">
    <property type="entry name" value="AAA"/>
    <property type="match status" value="1"/>
</dbReference>
<evidence type="ECO:0000256" key="3">
    <source>
        <dbReference type="ARBA" id="ARBA00022741"/>
    </source>
</evidence>
<dbReference type="RefSeq" id="WP_263412046.1">
    <property type="nucleotide sequence ID" value="NZ_BAABBH010000001.1"/>
</dbReference>
<dbReference type="PROSITE" id="PS50893">
    <property type="entry name" value="ABC_TRANSPORTER_2"/>
    <property type="match status" value="1"/>
</dbReference>
<evidence type="ECO:0000313" key="6">
    <source>
        <dbReference type="EMBL" id="MFN2976478.1"/>
    </source>
</evidence>
<name>A0ABW9KMR7_9BACT</name>
<keyword evidence="3" id="KW-0547">Nucleotide-binding</keyword>
<gene>
    <name evidence="6" type="ORF">ACK2TP_11950</name>
</gene>
<feature type="domain" description="ABC transporter" evidence="5">
    <location>
        <begin position="6"/>
        <end position="229"/>
    </location>
</feature>
<dbReference type="PANTHER" id="PTHR24220:SF689">
    <property type="entry name" value="LIPOPROTEIN-RELEASING SYSTEM ATP-BINDING PROTEIN LOLD"/>
    <property type="match status" value="1"/>
</dbReference>
<comment type="caution">
    <text evidence="6">The sequence shown here is derived from an EMBL/GenBank/DDBJ whole genome shotgun (WGS) entry which is preliminary data.</text>
</comment>
<dbReference type="Gene3D" id="3.40.50.300">
    <property type="entry name" value="P-loop containing nucleotide triphosphate hydrolases"/>
    <property type="match status" value="1"/>
</dbReference>
<dbReference type="Proteomes" id="UP001634747">
    <property type="component" value="Unassembled WGS sequence"/>
</dbReference>
<dbReference type="InterPro" id="IPR003439">
    <property type="entry name" value="ABC_transporter-like_ATP-bd"/>
</dbReference>
<dbReference type="InterPro" id="IPR003593">
    <property type="entry name" value="AAA+_ATPase"/>
</dbReference>
<dbReference type="GO" id="GO:0005524">
    <property type="term" value="F:ATP binding"/>
    <property type="evidence" value="ECO:0007669"/>
    <property type="project" value="UniProtKB-KW"/>
</dbReference>
<keyword evidence="4 6" id="KW-0067">ATP-binding</keyword>
<accession>A0ABW9KMR7</accession>
<protein>
    <submittedName>
        <fullName evidence="6">ABC transporter ATP-binding protein</fullName>
    </submittedName>
</protein>
<dbReference type="InterPro" id="IPR027417">
    <property type="entry name" value="P-loop_NTPase"/>
</dbReference>
<reference evidence="6 7" key="1">
    <citation type="submission" date="2024-12" db="EMBL/GenBank/DDBJ databases">
        <authorList>
            <person name="Lee Y."/>
        </authorList>
    </citation>
    <scope>NUCLEOTIDE SEQUENCE [LARGE SCALE GENOMIC DNA]</scope>
    <source>
        <strain evidence="6 7">03SUJ4</strain>
    </source>
</reference>